<feature type="non-terminal residue" evidence="1">
    <location>
        <position position="69"/>
    </location>
</feature>
<organism evidence="1 2">
    <name type="scientific">Aspergillus sclerotialis</name>
    <dbReference type="NCBI Taxonomy" id="2070753"/>
    <lineage>
        <taxon>Eukaryota</taxon>
        <taxon>Fungi</taxon>
        <taxon>Dikarya</taxon>
        <taxon>Ascomycota</taxon>
        <taxon>Pezizomycotina</taxon>
        <taxon>Eurotiomycetes</taxon>
        <taxon>Eurotiomycetidae</taxon>
        <taxon>Eurotiales</taxon>
        <taxon>Aspergillaceae</taxon>
        <taxon>Aspergillus</taxon>
        <taxon>Aspergillus subgen. Polypaecilum</taxon>
    </lineage>
</organism>
<dbReference type="Proteomes" id="UP000266188">
    <property type="component" value="Unassembled WGS sequence"/>
</dbReference>
<protein>
    <submittedName>
        <fullName evidence="1">Uncharacterized protein</fullName>
    </submittedName>
</protein>
<gene>
    <name evidence="1" type="ORF">PHISCL_11066</name>
</gene>
<dbReference type="EMBL" id="MVGC01003717">
    <property type="protein sequence ID" value="RJE16597.1"/>
    <property type="molecule type" value="Genomic_DNA"/>
</dbReference>
<keyword evidence="2" id="KW-1185">Reference proteome</keyword>
<dbReference type="AlphaFoldDB" id="A0A3A2Z5F6"/>
<proteinExistence type="predicted"/>
<sequence>MPKLVIERYQSGRYATNPAADAAYLKALQMTGSVPAPGTPGSNVAGSQSNGLSADKLRAVGQAVAGQNY</sequence>
<comment type="caution">
    <text evidence="1">The sequence shown here is derived from an EMBL/GenBank/DDBJ whole genome shotgun (WGS) entry which is preliminary data.</text>
</comment>
<reference evidence="2" key="1">
    <citation type="submission" date="2017-02" db="EMBL/GenBank/DDBJ databases">
        <authorList>
            <person name="Tafer H."/>
            <person name="Lopandic K."/>
        </authorList>
    </citation>
    <scope>NUCLEOTIDE SEQUENCE [LARGE SCALE GENOMIC DNA]</scope>
    <source>
        <strain evidence="2">CBS 366.77</strain>
    </source>
</reference>
<evidence type="ECO:0000313" key="1">
    <source>
        <dbReference type="EMBL" id="RJE16597.1"/>
    </source>
</evidence>
<evidence type="ECO:0000313" key="2">
    <source>
        <dbReference type="Proteomes" id="UP000266188"/>
    </source>
</evidence>
<accession>A0A3A2Z5F6</accession>
<name>A0A3A2Z5F6_9EURO</name>
<dbReference type="STRING" id="2070753.A0A3A2Z5F6"/>